<name>A0A177M4G1_METMH</name>
<evidence type="ECO:0008006" key="3">
    <source>
        <dbReference type="Google" id="ProtNLM"/>
    </source>
</evidence>
<gene>
    <name evidence="1" type="ORF">A1353_19400</name>
</gene>
<sequence length="287" mass="31987">MRKEIYNLLKSSIIFFSCSTFAKDPQVVIVYSAEALGNPAYAQVIAGIEHMNSHVQRIESTGDNNNISSILDATHADRVIALGKGIVENIYRTEYRERTLAGLMYFNPAEYSGVGLALDNRVLVEHLARLLPSVKHFFVVQQPHFQTIDYVPNNLKSSAVIEIREGVDSLDTIRVLGRLLDEATSADAIFIPANLPKNILYEVAKVAWDKKIILLSTNLSHLENGALIAAYPDDFALGEQLGRLVSRPSPVYENIKVIKFALNRRVAQHLAIEFDPIVLDSFALKIK</sequence>
<dbReference type="AlphaFoldDB" id="A0A177M4G1"/>
<protein>
    <recommendedName>
        <fullName evidence="3">ABC transporter substrate-binding protein</fullName>
    </recommendedName>
</protein>
<dbReference type="Proteomes" id="UP000077763">
    <property type="component" value="Unassembled WGS sequence"/>
</dbReference>
<organism evidence="1 2">
    <name type="scientific">Methylomonas methanica</name>
    <dbReference type="NCBI Taxonomy" id="421"/>
    <lineage>
        <taxon>Bacteria</taxon>
        <taxon>Pseudomonadati</taxon>
        <taxon>Pseudomonadota</taxon>
        <taxon>Gammaproteobacteria</taxon>
        <taxon>Methylococcales</taxon>
        <taxon>Methylococcaceae</taxon>
        <taxon>Methylomonas</taxon>
    </lineage>
</organism>
<reference evidence="1 2" key="1">
    <citation type="submission" date="2016-03" db="EMBL/GenBank/DDBJ databases">
        <authorList>
            <person name="Ploux O."/>
        </authorList>
    </citation>
    <scope>NUCLEOTIDE SEQUENCE [LARGE SCALE GENOMIC DNA]</scope>
    <source>
        <strain evidence="1 2">R-45371</strain>
    </source>
</reference>
<comment type="caution">
    <text evidence="1">The sequence shown here is derived from an EMBL/GenBank/DDBJ whole genome shotgun (WGS) entry which is preliminary data.</text>
</comment>
<evidence type="ECO:0000313" key="2">
    <source>
        <dbReference type="Proteomes" id="UP000077763"/>
    </source>
</evidence>
<accession>A0A177M4G1</accession>
<evidence type="ECO:0000313" key="1">
    <source>
        <dbReference type="EMBL" id="OAI00606.1"/>
    </source>
</evidence>
<dbReference type="RefSeq" id="WP_064037789.1">
    <property type="nucleotide sequence ID" value="NZ_LUUH01000076.1"/>
</dbReference>
<dbReference type="Gene3D" id="3.40.50.2300">
    <property type="match status" value="1"/>
</dbReference>
<dbReference type="EMBL" id="LUUH01000076">
    <property type="protein sequence ID" value="OAI00606.1"/>
    <property type="molecule type" value="Genomic_DNA"/>
</dbReference>
<proteinExistence type="predicted"/>